<gene>
    <name evidence="5" type="ORF">ACFOPH_01360</name>
</gene>
<dbReference type="EMBL" id="JBHRVV010000001">
    <property type="protein sequence ID" value="MFC3456901.1"/>
    <property type="molecule type" value="Genomic_DNA"/>
</dbReference>
<dbReference type="Gene3D" id="3.30.70.270">
    <property type="match status" value="1"/>
</dbReference>
<dbReference type="InterPro" id="IPR043128">
    <property type="entry name" value="Rev_trsase/Diguanyl_cyclase"/>
</dbReference>
<reference evidence="6" key="1">
    <citation type="journal article" date="2019" name="Int. J. Syst. Evol. Microbiol.">
        <title>The Global Catalogue of Microorganisms (GCM) 10K type strain sequencing project: providing services to taxonomists for standard genome sequencing and annotation.</title>
        <authorList>
            <consortium name="The Broad Institute Genomics Platform"/>
            <consortium name="The Broad Institute Genome Sequencing Center for Infectious Disease"/>
            <person name="Wu L."/>
            <person name="Ma J."/>
        </authorList>
    </citation>
    <scope>NUCLEOTIDE SEQUENCE [LARGE SCALE GENOMIC DNA]</scope>
    <source>
        <strain evidence="6">CCM 7480</strain>
    </source>
</reference>
<dbReference type="Pfam" id="PF00563">
    <property type="entry name" value="EAL"/>
    <property type="match status" value="1"/>
</dbReference>
<accession>A0ABV7PH99</accession>
<dbReference type="PROSITE" id="PS50112">
    <property type="entry name" value="PAS"/>
    <property type="match status" value="2"/>
</dbReference>
<dbReference type="SMART" id="SM00267">
    <property type="entry name" value="GGDEF"/>
    <property type="match status" value="1"/>
</dbReference>
<evidence type="ECO:0000313" key="5">
    <source>
        <dbReference type="EMBL" id="MFC3456901.1"/>
    </source>
</evidence>
<evidence type="ECO:0000259" key="3">
    <source>
        <dbReference type="PROSITE" id="PS50883"/>
    </source>
</evidence>
<sequence>MYTSIVTENAAFLVDDTGRIASWNAGCEHLLQLPADAAIGKPMIDLLEAGQAIEAPAPSSSSDAALAAHRAHWRGLAANHGQTNTVLLRRARAGPLRANLTLSPQHDLEGKVQAWIAAIDNVQDEHTPEANIVGRTPLSTIVDVLPGTFYAINRAGRFVLWNRNHERLTGLTRDETAATRAVELFDLRTRPMIAEHIRRVFEEGAEVELEADVQARDGRETPMLLCGARVTCDGDDYLFGMGLDITRLRTQERALRLRERALHAASNGIVITRIDGHDCPIEYVNPAFERITGYRTDEVIGRDSRFMAAPGMDSNERARLREAVAARQEVNVVFRNMRKNGDIFWSDLTITPVLDEHGRASHFIGVIMDVTATKQRTAHLEHEVNHDALTGLANRNLLWDRLEHALHLAQRQKSLVAVVLVDLNNFKAINDTHGHEAGDVVLKVVAKRLLASVRDSDTVARLSGDEFVMVLVNQPSLRFTLRMIERLRQSLTQPVAFIHKEIAVGASLGVAVYPHDGHSAADLVRSADVAMYHAKATGRNEIHFFSSDMKSTTDARQKLDAGMAHAIERGELFMLYQPCIDAHSGTVKSFEALLRWRHPEHGVLLPAAFLPEAEESGRIVQFGAWVLDQACLFQRELKELGVTRVPVSVNVSAREYMQQDFVAGIATRLALHGLAPDSLQIELREETLMRNPGQVRDLAGQLRQLGLTLSVDEFGQGMTDLGFLRELAVGQLKLSKEAVHAIAEDGPRDSSVMARTLIDIGHNLRIPVIGDAIETRSQMEFLKAHGCEGLQGAWFSEPMPPDAARELVRNPLPA</sequence>
<proteinExistence type="predicted"/>
<dbReference type="InterPro" id="IPR000014">
    <property type="entry name" value="PAS"/>
</dbReference>
<dbReference type="SUPFAM" id="SSF55073">
    <property type="entry name" value="Nucleotide cyclase"/>
    <property type="match status" value="1"/>
</dbReference>
<organism evidence="5 6">
    <name type="scientific">Massilia haematophila</name>
    <dbReference type="NCBI Taxonomy" id="457923"/>
    <lineage>
        <taxon>Bacteria</taxon>
        <taxon>Pseudomonadati</taxon>
        <taxon>Pseudomonadota</taxon>
        <taxon>Betaproteobacteria</taxon>
        <taxon>Burkholderiales</taxon>
        <taxon>Oxalobacteraceae</taxon>
        <taxon>Telluria group</taxon>
        <taxon>Massilia</taxon>
    </lineage>
</organism>
<feature type="domain" description="PAS" evidence="1">
    <location>
        <begin position="134"/>
        <end position="204"/>
    </location>
</feature>
<keyword evidence="6" id="KW-1185">Reference proteome</keyword>
<dbReference type="CDD" id="cd00130">
    <property type="entry name" value="PAS"/>
    <property type="match status" value="3"/>
</dbReference>
<protein>
    <submittedName>
        <fullName evidence="5">EAL domain-containing protein</fullName>
    </submittedName>
</protein>
<comment type="caution">
    <text evidence="5">The sequence shown here is derived from an EMBL/GenBank/DDBJ whole genome shotgun (WGS) entry which is preliminary data.</text>
</comment>
<dbReference type="PROSITE" id="PS50113">
    <property type="entry name" value="PAC"/>
    <property type="match status" value="1"/>
</dbReference>
<dbReference type="SUPFAM" id="SSF141868">
    <property type="entry name" value="EAL domain-like"/>
    <property type="match status" value="1"/>
</dbReference>
<evidence type="ECO:0000259" key="1">
    <source>
        <dbReference type="PROSITE" id="PS50112"/>
    </source>
</evidence>
<dbReference type="Pfam" id="PF00990">
    <property type="entry name" value="GGDEF"/>
    <property type="match status" value="1"/>
</dbReference>
<dbReference type="Gene3D" id="3.30.450.20">
    <property type="entry name" value="PAS domain"/>
    <property type="match status" value="3"/>
</dbReference>
<feature type="domain" description="PAS" evidence="1">
    <location>
        <begin position="254"/>
        <end position="302"/>
    </location>
</feature>
<dbReference type="InterPro" id="IPR000160">
    <property type="entry name" value="GGDEF_dom"/>
</dbReference>
<dbReference type="PROSITE" id="PS50883">
    <property type="entry name" value="EAL"/>
    <property type="match status" value="1"/>
</dbReference>
<dbReference type="PANTHER" id="PTHR44757:SF2">
    <property type="entry name" value="BIOFILM ARCHITECTURE MAINTENANCE PROTEIN MBAA"/>
    <property type="match status" value="1"/>
</dbReference>
<dbReference type="Gene3D" id="3.20.20.450">
    <property type="entry name" value="EAL domain"/>
    <property type="match status" value="1"/>
</dbReference>
<feature type="domain" description="PAC" evidence="2">
    <location>
        <begin position="328"/>
        <end position="382"/>
    </location>
</feature>
<dbReference type="InterPro" id="IPR035965">
    <property type="entry name" value="PAS-like_dom_sf"/>
</dbReference>
<dbReference type="InterPro" id="IPR000700">
    <property type="entry name" value="PAS-assoc_C"/>
</dbReference>
<dbReference type="InterPro" id="IPR052155">
    <property type="entry name" value="Biofilm_reg_signaling"/>
</dbReference>
<dbReference type="NCBIfam" id="TIGR00254">
    <property type="entry name" value="GGDEF"/>
    <property type="match status" value="1"/>
</dbReference>
<dbReference type="SMART" id="SM00052">
    <property type="entry name" value="EAL"/>
    <property type="match status" value="1"/>
</dbReference>
<dbReference type="SMART" id="SM00091">
    <property type="entry name" value="PAS"/>
    <property type="match status" value="3"/>
</dbReference>
<name>A0ABV7PH99_9BURK</name>
<dbReference type="Pfam" id="PF13426">
    <property type="entry name" value="PAS_9"/>
    <property type="match status" value="3"/>
</dbReference>
<dbReference type="CDD" id="cd01949">
    <property type="entry name" value="GGDEF"/>
    <property type="match status" value="1"/>
</dbReference>
<dbReference type="Proteomes" id="UP001595665">
    <property type="component" value="Unassembled WGS sequence"/>
</dbReference>
<dbReference type="SUPFAM" id="SSF55785">
    <property type="entry name" value="PYP-like sensor domain (PAS domain)"/>
    <property type="match status" value="3"/>
</dbReference>
<evidence type="ECO:0000259" key="2">
    <source>
        <dbReference type="PROSITE" id="PS50113"/>
    </source>
</evidence>
<dbReference type="NCBIfam" id="TIGR00229">
    <property type="entry name" value="sensory_box"/>
    <property type="match status" value="2"/>
</dbReference>
<evidence type="ECO:0000259" key="4">
    <source>
        <dbReference type="PROSITE" id="PS50887"/>
    </source>
</evidence>
<dbReference type="InterPro" id="IPR035919">
    <property type="entry name" value="EAL_sf"/>
</dbReference>
<evidence type="ECO:0000313" key="6">
    <source>
        <dbReference type="Proteomes" id="UP001595665"/>
    </source>
</evidence>
<feature type="domain" description="GGDEF" evidence="4">
    <location>
        <begin position="414"/>
        <end position="547"/>
    </location>
</feature>
<dbReference type="PROSITE" id="PS50887">
    <property type="entry name" value="GGDEF"/>
    <property type="match status" value="1"/>
</dbReference>
<dbReference type="PANTHER" id="PTHR44757">
    <property type="entry name" value="DIGUANYLATE CYCLASE DGCP"/>
    <property type="match status" value="1"/>
</dbReference>
<dbReference type="InterPro" id="IPR001633">
    <property type="entry name" value="EAL_dom"/>
</dbReference>
<dbReference type="InterPro" id="IPR029787">
    <property type="entry name" value="Nucleotide_cyclase"/>
</dbReference>
<feature type="domain" description="EAL" evidence="3">
    <location>
        <begin position="556"/>
        <end position="812"/>
    </location>
</feature>
<dbReference type="RefSeq" id="WP_379732980.1">
    <property type="nucleotide sequence ID" value="NZ_JBHRVV010000001.1"/>
</dbReference>
<dbReference type="InterPro" id="IPR001610">
    <property type="entry name" value="PAC"/>
</dbReference>
<dbReference type="SMART" id="SM00086">
    <property type="entry name" value="PAC"/>
    <property type="match status" value="3"/>
</dbReference>
<dbReference type="CDD" id="cd01948">
    <property type="entry name" value="EAL"/>
    <property type="match status" value="1"/>
</dbReference>